<proteinExistence type="predicted"/>
<evidence type="ECO:0000313" key="2">
    <source>
        <dbReference type="Proteomes" id="UP000002572"/>
    </source>
</evidence>
<dbReference type="AlphaFoldDB" id="E6W3G1"/>
<keyword evidence="2" id="KW-1185">Reference proteome</keyword>
<accession>E6W3G1</accession>
<name>E6W3G1_DESIS</name>
<dbReference type="RefSeq" id="WP_013505636.1">
    <property type="nucleotide sequence ID" value="NC_014836.1"/>
</dbReference>
<dbReference type="InterPro" id="IPR007546">
    <property type="entry name" value="DUF503"/>
</dbReference>
<evidence type="ECO:0000313" key="1">
    <source>
        <dbReference type="EMBL" id="ADU65754.1"/>
    </source>
</evidence>
<dbReference type="HOGENOM" id="CLU_187499_0_0_0"/>
<dbReference type="InParanoid" id="E6W3G1"/>
<evidence type="ECO:0008006" key="3">
    <source>
        <dbReference type="Google" id="ProtNLM"/>
    </source>
</evidence>
<dbReference type="Gene3D" id="3.30.70.1120">
    <property type="entry name" value="TT1725-like"/>
    <property type="match status" value="1"/>
</dbReference>
<gene>
    <name evidence="1" type="ordered locus">Selin_1019</name>
</gene>
<organism evidence="1 2">
    <name type="scientific">Desulfurispirillum indicum (strain ATCC BAA-1389 / DSM 22839 / S5)</name>
    <dbReference type="NCBI Taxonomy" id="653733"/>
    <lineage>
        <taxon>Bacteria</taxon>
        <taxon>Pseudomonadati</taxon>
        <taxon>Chrysiogenota</taxon>
        <taxon>Chrysiogenia</taxon>
        <taxon>Chrysiogenales</taxon>
        <taxon>Chrysiogenaceae</taxon>
        <taxon>Desulfurispirillum</taxon>
    </lineage>
</organism>
<dbReference type="Proteomes" id="UP000002572">
    <property type="component" value="Chromosome"/>
</dbReference>
<dbReference type="EMBL" id="CP002432">
    <property type="protein sequence ID" value="ADU65754.1"/>
    <property type="molecule type" value="Genomic_DNA"/>
</dbReference>
<dbReference type="STRING" id="653733.Selin_1019"/>
<dbReference type="KEGG" id="din:Selin_1019"/>
<dbReference type="InterPro" id="IPR036746">
    <property type="entry name" value="TT1725-like_sf"/>
</dbReference>
<dbReference type="OrthoDB" id="9809023at2"/>
<dbReference type="Pfam" id="PF04456">
    <property type="entry name" value="DUF503"/>
    <property type="match status" value="1"/>
</dbReference>
<reference evidence="1 2" key="1">
    <citation type="submission" date="2010-12" db="EMBL/GenBank/DDBJ databases">
        <title>Complete sequence of Desulfurispirillum indicum S5.</title>
        <authorList>
            <consortium name="US DOE Joint Genome Institute"/>
            <person name="Lucas S."/>
            <person name="Copeland A."/>
            <person name="Lapidus A."/>
            <person name="Cheng J.-F."/>
            <person name="Goodwin L."/>
            <person name="Pitluck S."/>
            <person name="Chertkov O."/>
            <person name="Held B."/>
            <person name="Detter J.C."/>
            <person name="Han C."/>
            <person name="Tapia R."/>
            <person name="Land M."/>
            <person name="Hauser L."/>
            <person name="Kyrpides N."/>
            <person name="Ivanova N."/>
            <person name="Mikhailova N."/>
            <person name="Haggblom M."/>
            <person name="Rauschenbach I."/>
            <person name="Bini E."/>
            <person name="Woyke T."/>
        </authorList>
    </citation>
    <scope>NUCLEOTIDE SEQUENCE [LARGE SCALE GENOMIC DNA]</scope>
    <source>
        <strain evidence="2">ATCC BAA-1389 / DSM 22839 / S5</strain>
    </source>
</reference>
<protein>
    <recommendedName>
        <fullName evidence="3">DUF503 domain-containing protein</fullName>
    </recommendedName>
</protein>
<dbReference type="SUPFAM" id="SSF103007">
    <property type="entry name" value="Hypothetical protein TT1725"/>
    <property type="match status" value="1"/>
</dbReference>
<sequence>MVVVALQIQIFIDEPAGLKGRRRVLRSLQQKLQRMNLSVLDASGEYAAEGVLEAVAAVRSEESARGLVENIWRQLAAWEHECEFEVYWEIL</sequence>